<keyword evidence="7" id="KW-0067">ATP-binding</keyword>
<feature type="transmembrane region" description="Helical" evidence="8">
    <location>
        <begin position="16"/>
        <end position="39"/>
    </location>
</feature>
<dbReference type="GO" id="GO:0019752">
    <property type="term" value="P:carboxylic acid metabolic process"/>
    <property type="evidence" value="ECO:0007669"/>
    <property type="project" value="InterPro"/>
</dbReference>
<dbReference type="Gene3D" id="3.90.1150.10">
    <property type="entry name" value="Aspartate Aminotransferase, domain 1"/>
    <property type="match status" value="1"/>
</dbReference>
<dbReference type="InterPro" id="IPR011761">
    <property type="entry name" value="ATP-grasp"/>
</dbReference>
<dbReference type="InterPro" id="IPR015424">
    <property type="entry name" value="PyrdxlP-dep_Trfase"/>
</dbReference>
<dbReference type="STRING" id="1573173.A0A162PY87"/>
<feature type="domain" description="ATP-grasp" evidence="9">
    <location>
        <begin position="184"/>
        <end position="403"/>
    </location>
</feature>
<dbReference type="Gene3D" id="3.30.470.20">
    <property type="entry name" value="ATP-grasp fold, B domain"/>
    <property type="match status" value="1"/>
</dbReference>
<evidence type="ECO:0000256" key="3">
    <source>
        <dbReference type="ARBA" id="ARBA00022793"/>
    </source>
</evidence>
<dbReference type="PROSITE" id="PS50975">
    <property type="entry name" value="ATP_GRASP"/>
    <property type="match status" value="1"/>
</dbReference>
<dbReference type="GO" id="GO:0016831">
    <property type="term" value="F:carboxy-lyase activity"/>
    <property type="evidence" value="ECO:0007669"/>
    <property type="project" value="UniProtKB-KW"/>
</dbReference>
<proteinExistence type="inferred from homology"/>
<evidence type="ECO:0000256" key="8">
    <source>
        <dbReference type="SAM" id="Phobius"/>
    </source>
</evidence>
<dbReference type="GO" id="GO:0005737">
    <property type="term" value="C:cytoplasm"/>
    <property type="evidence" value="ECO:0007669"/>
    <property type="project" value="TreeGrafter"/>
</dbReference>
<dbReference type="InterPro" id="IPR015422">
    <property type="entry name" value="PyrdxlP-dep_Trfase_small"/>
</dbReference>
<dbReference type="Gene3D" id="3.40.640.10">
    <property type="entry name" value="Type I PLP-dependent aspartate aminotransferase-like (Major domain)"/>
    <property type="match status" value="1"/>
</dbReference>
<dbReference type="InterPro" id="IPR002129">
    <property type="entry name" value="PyrdxlP-dep_de-COase"/>
</dbReference>
<dbReference type="PANTHER" id="PTHR11999">
    <property type="entry name" value="GROUP II PYRIDOXAL-5-PHOSPHATE DECARBOXYLASE"/>
    <property type="match status" value="1"/>
</dbReference>
<dbReference type="Pfam" id="PF00282">
    <property type="entry name" value="Pyridoxal_deC"/>
    <property type="match status" value="1"/>
</dbReference>
<evidence type="ECO:0000256" key="4">
    <source>
        <dbReference type="ARBA" id="ARBA00022898"/>
    </source>
</evidence>
<organism evidence="10 11">
    <name type="scientific">Colletotrichum incanum</name>
    <name type="common">Soybean anthracnose fungus</name>
    <dbReference type="NCBI Taxonomy" id="1573173"/>
    <lineage>
        <taxon>Eukaryota</taxon>
        <taxon>Fungi</taxon>
        <taxon>Dikarya</taxon>
        <taxon>Ascomycota</taxon>
        <taxon>Pezizomycotina</taxon>
        <taxon>Sordariomycetes</taxon>
        <taxon>Hypocreomycetidae</taxon>
        <taxon>Glomerellales</taxon>
        <taxon>Glomerellaceae</taxon>
        <taxon>Colletotrichum</taxon>
        <taxon>Colletotrichum spaethianum species complex</taxon>
    </lineage>
</organism>
<dbReference type="GO" id="GO:0005524">
    <property type="term" value="F:ATP binding"/>
    <property type="evidence" value="ECO:0007669"/>
    <property type="project" value="UniProtKB-UniRule"/>
</dbReference>
<keyword evidence="8" id="KW-0472">Membrane</keyword>
<dbReference type="InterPro" id="IPR021115">
    <property type="entry name" value="Pyridoxal-P_BS"/>
</dbReference>
<keyword evidence="8" id="KW-0812">Transmembrane</keyword>
<dbReference type="GO" id="GO:0046872">
    <property type="term" value="F:metal ion binding"/>
    <property type="evidence" value="ECO:0007669"/>
    <property type="project" value="InterPro"/>
</dbReference>
<dbReference type="AlphaFoldDB" id="A0A162PY87"/>
<gene>
    <name evidence="10" type="ORF">CI238_05577</name>
</gene>
<dbReference type="Gene3D" id="3.40.50.20">
    <property type="match status" value="1"/>
</dbReference>
<evidence type="ECO:0000313" key="10">
    <source>
        <dbReference type="EMBL" id="KZL87749.1"/>
    </source>
</evidence>
<evidence type="ECO:0000256" key="6">
    <source>
        <dbReference type="PIRSR" id="PIRSR602129-50"/>
    </source>
</evidence>
<feature type="modified residue" description="N6-(pyridoxal phosphate)lysine" evidence="6">
    <location>
        <position position="831"/>
    </location>
</feature>
<dbReference type="PANTHER" id="PTHR11999:SF70">
    <property type="entry name" value="MIP05841P"/>
    <property type="match status" value="1"/>
</dbReference>
<keyword evidence="3" id="KW-0210">Decarboxylase</keyword>
<dbReference type="InterPro" id="IPR036291">
    <property type="entry name" value="NAD(P)-bd_dom_sf"/>
</dbReference>
<dbReference type="SUPFAM" id="SSF51735">
    <property type="entry name" value="NAD(P)-binding Rossmann-fold domains"/>
    <property type="match status" value="1"/>
</dbReference>
<sequence>MTATSSDPFSQILKDLALIVLSLAFLPLNTVLLFSCYAWQRLRPSRASGASGTADQPQPQHRRTILVTGVGMTKGLVLARLFHQAGHRVVGADFSPYACGSRSRALSAYHVLQKPGRGSSDPYLNSVLKIVEQEKVDLWVSCSGVGSAVEDGIVKEVLEARTSCRAVQFDVARTRILHEKDSFMEHTRETGLRVPESYLVTSRNEMIAALEGAAGLSYDPDKEAAKPQRERRPRFIAKSVGVNDRGRGDMTLLPLPTEKQTYDHIYHLEWLGLSDKEPWLLQEFIDGHEFCTHSLVVRGEVRAFVACRSAELLMHYVALPSDSSLSRAMLDFTRKQAASFGEGFTGHLSFDFMVTETDVAMAKMSNPEQLELYPIECNPRAHTAVALFGGTPDLVGQYLAVFNDDKSLNGSETELVTPREPAKYYWIGHDLFTLFLLPTARLLFFQMPLAAYWHSLWTFVEHLLFWKDGTFELWDPLPAWWLYHVYWPMVFWDCIVNRRSWSRINVSTTKMFETFKMDSSEFRAAAQEVVDDITKYYDTIASQPKVLPSVTPGYLRPLLPAAAPEDPESWQAIHADLQSHIVPGITHWQSPSFHAFFPCSSSYPAMLAELYSNAFNGAHFNWICSPAVTELETIVLDWLARLLSLPECYLSTAPTRGGGVLHGTASEAILTVMVAARDKFLRDATAHLPADSEEKEEETWRLRSKLVALGSEMAHSSTKKAAQILGVRFATVPAPAETGYAMSGAALASTVAALRAKGLEPFYLTATLGTTDTCAIDDFPGIRDALSSDERDRIWVHVDAAYAGSALMLPENAHHTAPFAAFHSFDVNPHKWMLTNFDCSALWVRDRAWLVESLSIKPAYLRNQFSEAGLVTDYRDWQIPLGRRFRSLKLWFVLRAYGASGIRAHLQRGIGLGEKFAEMVRSREDLFEIITGPRFALVVFTCKGSSREESNKVTEAVLEGVNGEGVIYLTPTMLHGTYGIRMCTGSSQIIEEEHVKKAFDILVAATEKALAERK</sequence>
<evidence type="ECO:0000256" key="1">
    <source>
        <dbReference type="ARBA" id="ARBA00001933"/>
    </source>
</evidence>
<keyword evidence="8" id="KW-1133">Transmembrane helix</keyword>
<evidence type="ECO:0000256" key="7">
    <source>
        <dbReference type="PROSITE-ProRule" id="PRU00409"/>
    </source>
</evidence>
<dbReference type="Gene3D" id="1.20.1340.10">
    <property type="entry name" value="dopa decarboxylase, N-terminal domain"/>
    <property type="match status" value="1"/>
</dbReference>
<dbReference type="PRINTS" id="PR00800">
    <property type="entry name" value="YHDCRBOXLASE"/>
</dbReference>
<name>A0A162PY87_COLIC</name>
<keyword evidence="5" id="KW-0456">Lyase</keyword>
<dbReference type="PROSITE" id="PS00392">
    <property type="entry name" value="DDC_GAD_HDC_YDC"/>
    <property type="match status" value="1"/>
</dbReference>
<reference evidence="10 11" key="1">
    <citation type="submission" date="2015-06" db="EMBL/GenBank/DDBJ databases">
        <title>Survival trade-offs in plant roots during colonization by closely related pathogenic and mutualistic fungi.</title>
        <authorList>
            <person name="Hacquard S."/>
            <person name="Kracher B."/>
            <person name="Hiruma K."/>
            <person name="Weinman A."/>
            <person name="Muench P."/>
            <person name="Garrido Oter R."/>
            <person name="Ver Loren van Themaat E."/>
            <person name="Dallerey J.-F."/>
            <person name="Damm U."/>
            <person name="Henrissat B."/>
            <person name="Lespinet O."/>
            <person name="Thon M."/>
            <person name="Kemen E."/>
            <person name="McHardy A.C."/>
            <person name="Schulze-Lefert P."/>
            <person name="O'Connell R.J."/>
        </authorList>
    </citation>
    <scope>NUCLEOTIDE SEQUENCE [LARGE SCALE GENOMIC DNA]</scope>
    <source>
        <strain evidence="10 11">MAFF 238704</strain>
    </source>
</reference>
<dbReference type="Proteomes" id="UP000076584">
    <property type="component" value="Unassembled WGS sequence"/>
</dbReference>
<dbReference type="SUPFAM" id="SSF53383">
    <property type="entry name" value="PLP-dependent transferases"/>
    <property type="match status" value="1"/>
</dbReference>
<comment type="caution">
    <text evidence="10">The sequence shown here is derived from an EMBL/GenBank/DDBJ whole genome shotgun (WGS) entry which is preliminary data.</text>
</comment>
<evidence type="ECO:0000256" key="2">
    <source>
        <dbReference type="ARBA" id="ARBA00009533"/>
    </source>
</evidence>
<keyword evidence="7" id="KW-0547">Nucleotide-binding</keyword>
<comment type="cofactor">
    <cofactor evidence="1 6">
        <name>pyridoxal 5'-phosphate</name>
        <dbReference type="ChEBI" id="CHEBI:597326"/>
    </cofactor>
</comment>
<keyword evidence="4 6" id="KW-0663">Pyridoxal phosphate</keyword>
<keyword evidence="11" id="KW-1185">Reference proteome</keyword>
<accession>A0A162PY87</accession>
<evidence type="ECO:0000259" key="9">
    <source>
        <dbReference type="PROSITE" id="PS50975"/>
    </source>
</evidence>
<dbReference type="InterPro" id="IPR010977">
    <property type="entry name" value="Aromatic_deC"/>
</dbReference>
<dbReference type="SUPFAM" id="SSF56059">
    <property type="entry name" value="Glutathione synthetase ATP-binding domain-like"/>
    <property type="match status" value="1"/>
</dbReference>
<comment type="similarity">
    <text evidence="2">Belongs to the group II decarboxylase family.</text>
</comment>
<protein>
    <submittedName>
        <fullName evidence="10">Aromatic-l-amino-acid decarboxylase</fullName>
    </submittedName>
</protein>
<dbReference type="GO" id="GO:0006520">
    <property type="term" value="P:amino acid metabolic process"/>
    <property type="evidence" value="ECO:0007669"/>
    <property type="project" value="InterPro"/>
</dbReference>
<dbReference type="InterPro" id="IPR015421">
    <property type="entry name" value="PyrdxlP-dep_Trfase_major"/>
</dbReference>
<dbReference type="GO" id="GO:0030170">
    <property type="term" value="F:pyridoxal phosphate binding"/>
    <property type="evidence" value="ECO:0007669"/>
    <property type="project" value="InterPro"/>
</dbReference>
<evidence type="ECO:0000256" key="5">
    <source>
        <dbReference type="ARBA" id="ARBA00023239"/>
    </source>
</evidence>
<dbReference type="EMBL" id="LFIW01000193">
    <property type="protein sequence ID" value="KZL87749.1"/>
    <property type="molecule type" value="Genomic_DNA"/>
</dbReference>
<evidence type="ECO:0000313" key="11">
    <source>
        <dbReference type="Proteomes" id="UP000076584"/>
    </source>
</evidence>